<protein>
    <submittedName>
        <fullName evidence="1">Uncharacterized protein</fullName>
    </submittedName>
</protein>
<gene>
    <name evidence="1" type="ORF">DPEC_G00149030</name>
</gene>
<dbReference type="EMBL" id="CM055739">
    <property type="protein sequence ID" value="KAJ8003506.1"/>
    <property type="molecule type" value="Genomic_DNA"/>
</dbReference>
<comment type="caution">
    <text evidence="1">The sequence shown here is derived from an EMBL/GenBank/DDBJ whole genome shotgun (WGS) entry which is preliminary data.</text>
</comment>
<name>A0ACC2GIU6_DALPE</name>
<proteinExistence type="predicted"/>
<evidence type="ECO:0000313" key="1">
    <source>
        <dbReference type="EMBL" id="KAJ8003506.1"/>
    </source>
</evidence>
<organism evidence="1 2">
    <name type="scientific">Dallia pectoralis</name>
    <name type="common">Alaska blackfish</name>
    <dbReference type="NCBI Taxonomy" id="75939"/>
    <lineage>
        <taxon>Eukaryota</taxon>
        <taxon>Metazoa</taxon>
        <taxon>Chordata</taxon>
        <taxon>Craniata</taxon>
        <taxon>Vertebrata</taxon>
        <taxon>Euteleostomi</taxon>
        <taxon>Actinopterygii</taxon>
        <taxon>Neopterygii</taxon>
        <taxon>Teleostei</taxon>
        <taxon>Protacanthopterygii</taxon>
        <taxon>Esociformes</taxon>
        <taxon>Umbridae</taxon>
        <taxon>Dallia</taxon>
    </lineage>
</organism>
<reference evidence="1" key="1">
    <citation type="submission" date="2021-05" db="EMBL/GenBank/DDBJ databases">
        <authorList>
            <person name="Pan Q."/>
            <person name="Jouanno E."/>
            <person name="Zahm M."/>
            <person name="Klopp C."/>
            <person name="Cabau C."/>
            <person name="Louis A."/>
            <person name="Berthelot C."/>
            <person name="Parey E."/>
            <person name="Roest Crollius H."/>
            <person name="Montfort J."/>
            <person name="Robinson-Rechavi M."/>
            <person name="Bouchez O."/>
            <person name="Lampietro C."/>
            <person name="Lopez Roques C."/>
            <person name="Donnadieu C."/>
            <person name="Postlethwait J."/>
            <person name="Bobe J."/>
            <person name="Dillon D."/>
            <person name="Chandos A."/>
            <person name="von Hippel F."/>
            <person name="Guiguen Y."/>
        </authorList>
    </citation>
    <scope>NUCLEOTIDE SEQUENCE</scope>
    <source>
        <strain evidence="1">YG-Jan2019</strain>
    </source>
</reference>
<sequence>MSMEYSAFLSCDRGDPPGSDVMQQLKSATATGWSELSIGLRNETTSFPVVRGTRGTILLAPPFSPAYCSTDHSTHSSGPPNVLSERIRGDRIKPFPLHAEPRGGAHCVIKSIICRAGGSQSNSGTRAVGPS</sequence>
<keyword evidence="2" id="KW-1185">Reference proteome</keyword>
<dbReference type="Proteomes" id="UP001157502">
    <property type="component" value="Chromosome 12"/>
</dbReference>
<evidence type="ECO:0000313" key="2">
    <source>
        <dbReference type="Proteomes" id="UP001157502"/>
    </source>
</evidence>
<accession>A0ACC2GIU6</accession>